<keyword evidence="2" id="KW-1185">Reference proteome</keyword>
<dbReference type="Proteomes" id="UP001342418">
    <property type="component" value="Chromosome"/>
</dbReference>
<gene>
    <name evidence="1" type="ORF">NTH_02024</name>
</gene>
<proteinExistence type="predicted"/>
<dbReference type="InterPro" id="IPR046150">
    <property type="entry name" value="DUF6152"/>
</dbReference>
<accession>A0ABY5MHT2</accession>
<name>A0ABY5MHT2_9HYPH</name>
<dbReference type="Pfam" id="PF19649">
    <property type="entry name" value="DUF6152"/>
    <property type="match status" value="1"/>
</dbReference>
<evidence type="ECO:0000313" key="1">
    <source>
        <dbReference type="EMBL" id="UUP17555.1"/>
    </source>
</evidence>
<sequence length="133" mass="14478">MHTNRTISPLPLAALFIAALVFFGLAAPAFAHHGWAWTDGEPFELSGTIEEIYIGNPHVTLTVRAEDGTWHVDLAPLARTLRAGFDEDAASVGDRVTCLGFRSSDPAERTMKAARVTVNGTAYDVYPRRVPDI</sequence>
<organism evidence="1 2">
    <name type="scientific">Nitratireductor thuwali</name>
    <dbReference type="NCBI Taxonomy" id="2267699"/>
    <lineage>
        <taxon>Bacteria</taxon>
        <taxon>Pseudomonadati</taxon>
        <taxon>Pseudomonadota</taxon>
        <taxon>Alphaproteobacteria</taxon>
        <taxon>Hyphomicrobiales</taxon>
        <taxon>Phyllobacteriaceae</taxon>
        <taxon>Nitratireductor</taxon>
    </lineage>
</organism>
<evidence type="ECO:0008006" key="3">
    <source>
        <dbReference type="Google" id="ProtNLM"/>
    </source>
</evidence>
<dbReference type="RefSeq" id="WP_338529874.1">
    <property type="nucleotide sequence ID" value="NZ_CP030941.1"/>
</dbReference>
<reference evidence="1 2" key="1">
    <citation type="submission" date="2018-07" db="EMBL/GenBank/DDBJ databases">
        <title>Genome sequence of Nitratireductor thuwali#1536.</title>
        <authorList>
            <person name="Michoud G."/>
            <person name="Merlino G."/>
            <person name="Sefrji F.O."/>
            <person name="Daffonchio D."/>
        </authorList>
    </citation>
    <scope>NUCLEOTIDE SEQUENCE [LARGE SCALE GENOMIC DNA]</scope>
    <source>
        <strain evidence="2">Nit1536</strain>
    </source>
</reference>
<protein>
    <recommendedName>
        <fullName evidence="3">DUF5666 domain-containing protein</fullName>
    </recommendedName>
</protein>
<dbReference type="EMBL" id="CP030941">
    <property type="protein sequence ID" value="UUP17555.1"/>
    <property type="molecule type" value="Genomic_DNA"/>
</dbReference>
<evidence type="ECO:0000313" key="2">
    <source>
        <dbReference type="Proteomes" id="UP001342418"/>
    </source>
</evidence>